<name>A0A8J5J126_9STRA</name>
<comment type="caution">
    <text evidence="1">The sequence shown here is derived from an EMBL/GenBank/DDBJ whole genome shotgun (WGS) entry which is preliminary data.</text>
</comment>
<evidence type="ECO:0000313" key="1">
    <source>
        <dbReference type="EMBL" id="KAG6952467.1"/>
    </source>
</evidence>
<accession>A0A8J5J126</accession>
<organism evidence="1 2">
    <name type="scientific">Phytophthora aleatoria</name>
    <dbReference type="NCBI Taxonomy" id="2496075"/>
    <lineage>
        <taxon>Eukaryota</taxon>
        <taxon>Sar</taxon>
        <taxon>Stramenopiles</taxon>
        <taxon>Oomycota</taxon>
        <taxon>Peronosporomycetes</taxon>
        <taxon>Peronosporales</taxon>
        <taxon>Peronosporaceae</taxon>
        <taxon>Phytophthora</taxon>
    </lineage>
</organism>
<reference evidence="1" key="1">
    <citation type="submission" date="2021-01" db="EMBL/GenBank/DDBJ databases">
        <title>Phytophthora aleatoria, a newly-described species from Pinus radiata is distinct from Phytophthora cactorum isolates based on comparative genomics.</title>
        <authorList>
            <person name="Mcdougal R."/>
            <person name="Panda P."/>
            <person name="Williams N."/>
            <person name="Studholme D.J."/>
        </authorList>
    </citation>
    <scope>NUCLEOTIDE SEQUENCE</scope>
    <source>
        <strain evidence="1">NZFS 4037</strain>
    </source>
</reference>
<proteinExistence type="predicted"/>
<sequence length="167" mass="18319">MERGKVSLLAKFGRQTINFHYVFASAPASTVFLRAYALNENKSSKQKSRLGHKNIWGCTSKVCDWQVSFTKKRPSKSANTKLAFCPPNVWFVSSMDIVHSPSCDSVGQCSSDLLVELPGIKSALVKGLSCARVRIASSLKVVDNANVDHQPALIYRAIARAKKMMAA</sequence>
<protein>
    <submittedName>
        <fullName evidence="1">Uncharacterized protein</fullName>
    </submittedName>
</protein>
<dbReference type="Proteomes" id="UP000709295">
    <property type="component" value="Unassembled WGS sequence"/>
</dbReference>
<gene>
    <name evidence="1" type="ORF">JG688_00013263</name>
</gene>
<keyword evidence="2" id="KW-1185">Reference proteome</keyword>
<evidence type="ECO:0000313" key="2">
    <source>
        <dbReference type="Proteomes" id="UP000709295"/>
    </source>
</evidence>
<dbReference type="EMBL" id="JAENGY010001109">
    <property type="protein sequence ID" value="KAG6952467.1"/>
    <property type="molecule type" value="Genomic_DNA"/>
</dbReference>
<dbReference type="AlphaFoldDB" id="A0A8J5J126"/>